<comment type="similarity">
    <text evidence="3">Belongs to the RNase PH family.</text>
</comment>
<evidence type="ECO:0000256" key="7">
    <source>
        <dbReference type="ARBA" id="ARBA00022835"/>
    </source>
</evidence>
<dbReference type="GO" id="GO:0034475">
    <property type="term" value="P:U4 snRNA 3'-end processing"/>
    <property type="evidence" value="ECO:0007669"/>
    <property type="project" value="TreeGrafter"/>
</dbReference>
<dbReference type="GO" id="GO:0071051">
    <property type="term" value="P:poly(A)-dependent snoRNA 3'-end processing"/>
    <property type="evidence" value="ECO:0007669"/>
    <property type="project" value="TreeGrafter"/>
</dbReference>
<dbReference type="GO" id="GO:0000177">
    <property type="term" value="C:cytoplasmic exosome (RNase complex)"/>
    <property type="evidence" value="ECO:0007669"/>
    <property type="project" value="TreeGrafter"/>
</dbReference>
<sequence>METESVHACELRTMLSEQGLLNQADGSAVFKQGDTQVMAAVYGPVEVRMNKELLDKALVEVIFRPKVGLPGCSEKMMEQLIRQSCEPVILTTLHPRSSMTIIVQVIHDSGSLLSCAINAAFLAMIDAGYPMKSTICSVTCAITNNDEIQLDPNLQQQKEASSVMTFVFDGINKNVMTSSTKGEYAIEQYNKCLLASVSAADHILQFFRQSVERKLSRDAKYQCIDSNSMDS</sequence>
<evidence type="ECO:0000256" key="11">
    <source>
        <dbReference type="ARBA" id="ARBA00069877"/>
    </source>
</evidence>
<evidence type="ECO:0000259" key="15">
    <source>
        <dbReference type="Pfam" id="PF03725"/>
    </source>
</evidence>
<dbReference type="InterPro" id="IPR020568">
    <property type="entry name" value="Ribosomal_Su5_D2-typ_SF"/>
</dbReference>
<dbReference type="InterPro" id="IPR015847">
    <property type="entry name" value="ExoRNase_PH_dom2"/>
</dbReference>
<dbReference type="Pfam" id="PF01138">
    <property type="entry name" value="RNase_PH"/>
    <property type="match status" value="1"/>
</dbReference>
<evidence type="ECO:0000256" key="10">
    <source>
        <dbReference type="ARBA" id="ARBA00063400"/>
    </source>
</evidence>
<dbReference type="InterPro" id="IPR001247">
    <property type="entry name" value="ExoRNase_PH_dom1"/>
</dbReference>
<keyword evidence="4" id="KW-0963">Cytoplasm</keyword>
<dbReference type="PANTHER" id="PTHR11953:SF1">
    <property type="entry name" value="EXOSOME COMPLEX COMPONENT RRP46"/>
    <property type="match status" value="1"/>
</dbReference>
<dbReference type="SUPFAM" id="SSF54211">
    <property type="entry name" value="Ribosomal protein S5 domain 2-like"/>
    <property type="match status" value="1"/>
</dbReference>
<feature type="domain" description="Exoribonuclease phosphorolytic" evidence="14">
    <location>
        <begin position="10"/>
        <end position="130"/>
    </location>
</feature>
<evidence type="ECO:0000256" key="6">
    <source>
        <dbReference type="ARBA" id="ARBA00022553"/>
    </source>
</evidence>
<evidence type="ECO:0000256" key="3">
    <source>
        <dbReference type="ARBA" id="ARBA00006678"/>
    </source>
</evidence>
<dbReference type="InterPro" id="IPR027408">
    <property type="entry name" value="PNPase/RNase_PH_dom_sf"/>
</dbReference>
<keyword evidence="6" id="KW-0597">Phosphoprotein</keyword>
<evidence type="ECO:0000313" key="17">
    <source>
        <dbReference type="Proteomes" id="UP000887567"/>
    </source>
</evidence>
<dbReference type="InterPro" id="IPR050080">
    <property type="entry name" value="RNase_PH"/>
</dbReference>
<dbReference type="GO" id="GO:0003677">
    <property type="term" value="F:DNA binding"/>
    <property type="evidence" value="ECO:0007669"/>
    <property type="project" value="UniProtKB-KW"/>
</dbReference>
<dbReference type="SUPFAM" id="SSF55666">
    <property type="entry name" value="Ribonuclease PH domain 2-like"/>
    <property type="match status" value="1"/>
</dbReference>
<evidence type="ECO:0000256" key="13">
    <source>
        <dbReference type="ARBA" id="ARBA00083630"/>
    </source>
</evidence>
<protein>
    <recommendedName>
        <fullName evidence="11">Exosome complex component RRP46</fullName>
    </recommendedName>
    <alternativeName>
        <fullName evidence="13">Exosome component 5</fullName>
    </alternativeName>
    <alternativeName>
        <fullName evidence="12">Ribosomal RNA-processing protein 46</fullName>
    </alternativeName>
</protein>
<name>A0A913XB37_EXADI</name>
<dbReference type="KEGG" id="epa:110240375"/>
<keyword evidence="9" id="KW-0539">Nucleus</keyword>
<evidence type="ECO:0000256" key="2">
    <source>
        <dbReference type="ARBA" id="ARBA00004604"/>
    </source>
</evidence>
<evidence type="ECO:0000256" key="9">
    <source>
        <dbReference type="ARBA" id="ARBA00023242"/>
    </source>
</evidence>
<dbReference type="GeneID" id="110240375"/>
<dbReference type="OrthoDB" id="27298at2759"/>
<evidence type="ECO:0000256" key="8">
    <source>
        <dbReference type="ARBA" id="ARBA00023125"/>
    </source>
</evidence>
<keyword evidence="7" id="KW-0271">Exosome</keyword>
<evidence type="ECO:0000256" key="4">
    <source>
        <dbReference type="ARBA" id="ARBA00022490"/>
    </source>
</evidence>
<organism evidence="16 17">
    <name type="scientific">Exaiptasia diaphana</name>
    <name type="common">Tropical sea anemone</name>
    <name type="synonym">Aiptasia pulchella</name>
    <dbReference type="NCBI Taxonomy" id="2652724"/>
    <lineage>
        <taxon>Eukaryota</taxon>
        <taxon>Metazoa</taxon>
        <taxon>Cnidaria</taxon>
        <taxon>Anthozoa</taxon>
        <taxon>Hexacorallia</taxon>
        <taxon>Actiniaria</taxon>
        <taxon>Aiptasiidae</taxon>
        <taxon>Exaiptasia</taxon>
    </lineage>
</organism>
<proteinExistence type="inferred from homology"/>
<evidence type="ECO:0000313" key="16">
    <source>
        <dbReference type="EnsemblMetazoa" id="XP_020901844.1"/>
    </source>
</evidence>
<dbReference type="GO" id="GO:0005730">
    <property type="term" value="C:nucleolus"/>
    <property type="evidence" value="ECO:0007669"/>
    <property type="project" value="UniProtKB-SubCell"/>
</dbReference>
<evidence type="ECO:0000256" key="12">
    <source>
        <dbReference type="ARBA" id="ARBA00077932"/>
    </source>
</evidence>
<keyword evidence="5" id="KW-0698">rRNA processing</keyword>
<reference evidence="16" key="1">
    <citation type="submission" date="2022-11" db="UniProtKB">
        <authorList>
            <consortium name="EnsemblMetazoa"/>
        </authorList>
    </citation>
    <scope>IDENTIFICATION</scope>
</reference>
<evidence type="ECO:0000259" key="14">
    <source>
        <dbReference type="Pfam" id="PF01138"/>
    </source>
</evidence>
<dbReference type="EnsemblMetazoa" id="XM_021046185.2">
    <property type="protein sequence ID" value="XP_020901844.1"/>
    <property type="gene ID" value="LOC110240375"/>
</dbReference>
<dbReference type="PANTHER" id="PTHR11953">
    <property type="entry name" value="EXOSOME COMPLEX COMPONENT"/>
    <property type="match status" value="1"/>
</dbReference>
<comment type="subunit">
    <text evidence="10">Homodimer. Component of the RNA exosome core complex (Exo-9), composed of EXOSC1, EXOSC2, EXOSC3, EXOSC4, EXOSC5, EXOSC6, EXOSC7, EXOSC8 and EXOSC9; within the complex interacts with EXOSC3, EXOSC8, and EXOSC9. The catalytically inactive RNA exosome core complex (Exo-9) associates with the catalytic subunit EXOSC10/RRP6. Exo-9 may associate with DIS3 to form the nucleolar exosome complex, or DIS3L to form the cytoplasmic exosome complex. Exo-9 is formed by a hexameric base ring consisting of the heterodimers EXOSC4-EXOSC9, EXOSC5-EXOSC8 and EXOSC6-EXOSC7, and a cap ring consisting of EXOSC1, EXOSC2 and EXOSC3. The RNA exosome complex associates with cofactors C1D/RRP47, MPHOSPH6/MPP6 and MTREX/MTR4. Interacts with GTPBP1. Interacts with ZC3HAV1. Interacts with DDX17 only in the presence of ZC3HAV1 in an RNA-independent manner.</text>
</comment>
<dbReference type="RefSeq" id="XP_020901844.1">
    <property type="nucleotide sequence ID" value="XM_021046185.2"/>
</dbReference>
<evidence type="ECO:0000256" key="5">
    <source>
        <dbReference type="ARBA" id="ARBA00022552"/>
    </source>
</evidence>
<dbReference type="GO" id="GO:0071028">
    <property type="term" value="P:nuclear mRNA surveillance"/>
    <property type="evidence" value="ECO:0007669"/>
    <property type="project" value="TreeGrafter"/>
</dbReference>
<feature type="domain" description="Exoribonuclease phosphorolytic" evidence="15">
    <location>
        <begin position="135"/>
        <end position="196"/>
    </location>
</feature>
<accession>A0A913XB37</accession>
<dbReference type="GO" id="GO:0016075">
    <property type="term" value="P:rRNA catabolic process"/>
    <property type="evidence" value="ECO:0007669"/>
    <property type="project" value="TreeGrafter"/>
</dbReference>
<dbReference type="GO" id="GO:0003723">
    <property type="term" value="F:RNA binding"/>
    <property type="evidence" value="ECO:0007669"/>
    <property type="project" value="TreeGrafter"/>
</dbReference>
<dbReference type="OMA" id="CIINEQG"/>
<dbReference type="FunFam" id="3.30.230.70:FF:000012">
    <property type="entry name" value="exosome complex component RRP46"/>
    <property type="match status" value="1"/>
</dbReference>
<dbReference type="InterPro" id="IPR036345">
    <property type="entry name" value="ExoRNase_PH_dom2_sf"/>
</dbReference>
<dbReference type="AlphaFoldDB" id="A0A913XB37"/>
<dbReference type="GO" id="GO:0006364">
    <property type="term" value="P:rRNA processing"/>
    <property type="evidence" value="ECO:0007669"/>
    <property type="project" value="UniProtKB-KW"/>
</dbReference>
<evidence type="ECO:0000256" key="1">
    <source>
        <dbReference type="ARBA" id="ARBA00004496"/>
    </source>
</evidence>
<dbReference type="GO" id="GO:0000176">
    <property type="term" value="C:nuclear exosome (RNase complex)"/>
    <property type="evidence" value="ECO:0007669"/>
    <property type="project" value="TreeGrafter"/>
</dbReference>
<comment type="subcellular location">
    <subcellularLocation>
        <location evidence="1">Cytoplasm</location>
    </subcellularLocation>
    <subcellularLocation>
        <location evidence="2">Nucleus</location>
        <location evidence="2">Nucleolus</location>
    </subcellularLocation>
</comment>
<dbReference type="Gene3D" id="3.30.230.70">
    <property type="entry name" value="GHMP Kinase, N-terminal domain"/>
    <property type="match status" value="1"/>
</dbReference>
<dbReference type="CDD" id="cd11372">
    <property type="entry name" value="RNase_PH_RRP46"/>
    <property type="match status" value="1"/>
</dbReference>
<keyword evidence="8" id="KW-0238">DNA-binding</keyword>
<keyword evidence="17" id="KW-1185">Reference proteome</keyword>
<dbReference type="Pfam" id="PF03725">
    <property type="entry name" value="RNase_PH_C"/>
    <property type="match status" value="1"/>
</dbReference>
<dbReference type="Proteomes" id="UP000887567">
    <property type="component" value="Unplaced"/>
</dbReference>